<feature type="region of interest" description="Disordered" evidence="2">
    <location>
        <begin position="823"/>
        <end position="844"/>
    </location>
</feature>
<name>A0A813F004_POLGL</name>
<feature type="domain" description="EF-hand" evidence="3">
    <location>
        <begin position="747"/>
        <end position="782"/>
    </location>
</feature>
<dbReference type="PROSITE" id="PS50222">
    <property type="entry name" value="EF_HAND_2"/>
    <property type="match status" value="1"/>
</dbReference>
<dbReference type="AlphaFoldDB" id="A0A813F004"/>
<feature type="compositionally biased region" description="Basic residues" evidence="2">
    <location>
        <begin position="401"/>
        <end position="419"/>
    </location>
</feature>
<dbReference type="InterPro" id="IPR002048">
    <property type="entry name" value="EF_hand_dom"/>
</dbReference>
<keyword evidence="5" id="KW-1185">Reference proteome</keyword>
<feature type="region of interest" description="Disordered" evidence="2">
    <location>
        <begin position="1088"/>
        <end position="1118"/>
    </location>
</feature>
<keyword evidence="1" id="KW-0175">Coiled coil</keyword>
<feature type="non-terminal residue" evidence="4">
    <location>
        <position position="1"/>
    </location>
</feature>
<feature type="region of interest" description="Disordered" evidence="2">
    <location>
        <begin position="216"/>
        <end position="235"/>
    </location>
</feature>
<feature type="region of interest" description="Disordered" evidence="2">
    <location>
        <begin position="1039"/>
        <end position="1064"/>
    </location>
</feature>
<accession>A0A813F004</accession>
<dbReference type="GO" id="GO:0005509">
    <property type="term" value="F:calcium ion binding"/>
    <property type="evidence" value="ECO:0007669"/>
    <property type="project" value="InterPro"/>
</dbReference>
<evidence type="ECO:0000313" key="5">
    <source>
        <dbReference type="Proteomes" id="UP000654075"/>
    </source>
</evidence>
<dbReference type="Gene3D" id="1.10.238.10">
    <property type="entry name" value="EF-hand"/>
    <property type="match status" value="1"/>
</dbReference>
<dbReference type="PROSITE" id="PS00018">
    <property type="entry name" value="EF_HAND_1"/>
    <property type="match status" value="1"/>
</dbReference>
<organism evidence="4 5">
    <name type="scientific">Polarella glacialis</name>
    <name type="common">Dinoflagellate</name>
    <dbReference type="NCBI Taxonomy" id="89957"/>
    <lineage>
        <taxon>Eukaryota</taxon>
        <taxon>Sar</taxon>
        <taxon>Alveolata</taxon>
        <taxon>Dinophyceae</taxon>
        <taxon>Suessiales</taxon>
        <taxon>Suessiaceae</taxon>
        <taxon>Polarella</taxon>
    </lineage>
</organism>
<dbReference type="EMBL" id="CAJNNV010016741">
    <property type="protein sequence ID" value="CAE8604646.1"/>
    <property type="molecule type" value="Genomic_DNA"/>
</dbReference>
<feature type="region of interest" description="Disordered" evidence="2">
    <location>
        <begin position="986"/>
        <end position="1027"/>
    </location>
</feature>
<comment type="caution">
    <text evidence="4">The sequence shown here is derived from an EMBL/GenBank/DDBJ whole genome shotgun (WGS) entry which is preliminary data.</text>
</comment>
<dbReference type="InterPro" id="IPR018247">
    <property type="entry name" value="EF_Hand_1_Ca_BS"/>
</dbReference>
<proteinExistence type="predicted"/>
<feature type="region of interest" description="Disordered" evidence="2">
    <location>
        <begin position="166"/>
        <end position="209"/>
    </location>
</feature>
<feature type="coiled-coil region" evidence="1">
    <location>
        <begin position="531"/>
        <end position="562"/>
    </location>
</feature>
<feature type="region of interest" description="Disordered" evidence="2">
    <location>
        <begin position="390"/>
        <end position="444"/>
    </location>
</feature>
<sequence>MEVSLLESEGLPEGCLLSIRSGSTRRQAVADPNKFKLVFPKGFKADDPVKVDALASLCSTNLVVEEGVERYDLQFTVPGGGACKVALLVREVVQAATEAQAAEVTGKLGTSEKGEGSASQRHRLAVSARRYLDDHQLLGWAHKLFQDLIRDQPENPWDYIDGKTESARKDAQNEPVKPPKVPSDEPPAPASDDKPPAPEVPMTSDPVDEEAACGLLKSAPPPAAPAEEPATDLEGLRKEARDVLRIAVDDGRLAAALGKLTPASPDKSLAEIRAEAGRVLLKMADEEAVVEEAVVEEAVVEEAVVEEAVVEEAVVEEAVVEEAVVEEGLYAKFATTASKSSASKVDEKPTEAPSDFKIYYANHIKTVQLEFLYARFGQVGDLALGRREAGAAKSGGAAVHRSARATATKRRGKRGKRSPTRSPSCKSSDSYYSSSSEGEDAAQQQMMQAMMQGTMGGMMPQGGAPAGDNPYAAAGHYYPGYAAAYGGAGAQQYVDPYGRPYQMPGYGSAPAGYAQAPAYVAPAPAPAAADASRVEEARQQAMKQLEERRQQAEEVKKKLAAEHSATAAIRIAISNLQMGQSDNLEPLRKILDTVVSKEMANTGSQEKPIKNEVDKAVKESKEREDMMKELRGLVKISEDHLKMTAELIRKAMTLQDEKDREDHLKQLEKARLDADTMADAQRYFTDDRAKEMDTLISATKGPAAVELRLTVAKLSKQTTELKQMSTNAAGLIKEGKARHQRREDSLAQTREMQAVFDKYDANADGFLSRKEVVAYSKGFTPPAPCLDGLWRKLALGEKSKGVSFQSFQRLKVAIGVARVLARRKSSEPKEGDADAAGSGASCTAEDGSLENAIAEQQEDEVEALRKLAASSLLRAAEDGSLEKALAKPKEDEVEAIRKQAAESLLRAAEDGSLEKALGKPKVDEVEVLRKKLTTMMSRAAEDGSLERALAKPQDDEVEAFRKQAAESLLRASEDGRLEQAVAAFEAEACSASPPAESPPPAPAPATRQVAEEPDEVANKELPPSDDIEALRAMARETFTRASTDGRLAELLAKPAVPEDKDHIDDLRKQVGDALAQASEDGSLLAALNQESGPDQAALASEPPQEPEPQLRSMTEEPDLEEVKLKAVNALHKVFGTAPEEEAEEEAEEEVAAPLGTLEPGSAAILDLTLLVKQ</sequence>
<feature type="compositionally biased region" description="Pro residues" evidence="2">
    <location>
        <begin position="176"/>
        <end position="189"/>
    </location>
</feature>
<evidence type="ECO:0000256" key="1">
    <source>
        <dbReference type="SAM" id="Coils"/>
    </source>
</evidence>
<evidence type="ECO:0000313" key="4">
    <source>
        <dbReference type="EMBL" id="CAE8604646.1"/>
    </source>
</evidence>
<reference evidence="4" key="1">
    <citation type="submission" date="2021-02" db="EMBL/GenBank/DDBJ databases">
        <authorList>
            <person name="Dougan E. K."/>
            <person name="Rhodes N."/>
            <person name="Thang M."/>
            <person name="Chan C."/>
        </authorList>
    </citation>
    <scope>NUCLEOTIDE SEQUENCE</scope>
</reference>
<protein>
    <recommendedName>
        <fullName evidence="3">EF-hand domain-containing protein</fullName>
    </recommendedName>
</protein>
<evidence type="ECO:0000259" key="3">
    <source>
        <dbReference type="PROSITE" id="PS50222"/>
    </source>
</evidence>
<evidence type="ECO:0000256" key="2">
    <source>
        <dbReference type="SAM" id="MobiDB-lite"/>
    </source>
</evidence>
<dbReference type="OrthoDB" id="441455at2759"/>
<gene>
    <name evidence="4" type="ORF">PGLA1383_LOCUS22795</name>
</gene>
<dbReference type="Proteomes" id="UP000654075">
    <property type="component" value="Unassembled WGS sequence"/>
</dbReference>
<feature type="compositionally biased region" description="Low complexity" evidence="2">
    <location>
        <begin position="420"/>
        <end position="444"/>
    </location>
</feature>